<keyword evidence="2" id="KW-1185">Reference proteome</keyword>
<proteinExistence type="predicted"/>
<name>A0ABU8S2P2_9SPHN</name>
<evidence type="ECO:0000313" key="2">
    <source>
        <dbReference type="Proteomes" id="UP001361239"/>
    </source>
</evidence>
<organism evidence="1 2">
    <name type="scientific">Novosphingobium anseongense</name>
    <dbReference type="NCBI Taxonomy" id="3133436"/>
    <lineage>
        <taxon>Bacteria</taxon>
        <taxon>Pseudomonadati</taxon>
        <taxon>Pseudomonadota</taxon>
        <taxon>Alphaproteobacteria</taxon>
        <taxon>Sphingomonadales</taxon>
        <taxon>Sphingomonadaceae</taxon>
        <taxon>Novosphingobium</taxon>
    </lineage>
</organism>
<protein>
    <recommendedName>
        <fullName evidence="3">HNH endonuclease</fullName>
    </recommendedName>
</protein>
<dbReference type="RefSeq" id="WP_339589174.1">
    <property type="nucleotide sequence ID" value="NZ_JBBHJZ010000006.1"/>
</dbReference>
<evidence type="ECO:0008006" key="3">
    <source>
        <dbReference type="Google" id="ProtNLM"/>
    </source>
</evidence>
<dbReference type="Proteomes" id="UP001361239">
    <property type="component" value="Unassembled WGS sequence"/>
</dbReference>
<comment type="caution">
    <text evidence="1">The sequence shown here is derived from an EMBL/GenBank/DDBJ whole genome shotgun (WGS) entry which is preliminary data.</text>
</comment>
<gene>
    <name evidence="1" type="ORF">WG901_21455</name>
</gene>
<accession>A0ABU8S2P2</accession>
<sequence>MEDGLLVLKRHIDTRNIAALIERTARWVDPETFRLLPVWFPEFARRGALYNANWSIRRQNTNRQSGDVTNKIEGNTQANKALCEAMGITLKERPHWTCCHIWGVDDPTFVKANSVVQDHRFFSCIANMVLLPTPLKAFTDVMPEVKAMLRRCSGDLFGWSCDHPDLLPQTGDAFDPADYPESWRDAASGSVPGIAPINDKIRAKARNRKAAIARDLENAGEYYPREKVRDALSYWNIVL</sequence>
<evidence type="ECO:0000313" key="1">
    <source>
        <dbReference type="EMBL" id="MEJ5979234.1"/>
    </source>
</evidence>
<dbReference type="EMBL" id="JBBHJZ010000006">
    <property type="protein sequence ID" value="MEJ5979234.1"/>
    <property type="molecule type" value="Genomic_DNA"/>
</dbReference>
<reference evidence="1 2" key="1">
    <citation type="submission" date="2024-03" db="EMBL/GenBank/DDBJ databases">
        <authorList>
            <person name="Jo J.-H."/>
        </authorList>
    </citation>
    <scope>NUCLEOTIDE SEQUENCE [LARGE SCALE GENOMIC DNA]</scope>
    <source>
        <strain evidence="1 2">PS1R-30</strain>
    </source>
</reference>